<proteinExistence type="predicted"/>
<keyword evidence="4" id="KW-1185">Reference proteome</keyword>
<dbReference type="Pfam" id="PF00211">
    <property type="entry name" value="Guanylate_cyc"/>
    <property type="match status" value="1"/>
</dbReference>
<dbReference type="RefSeq" id="WP_169640824.1">
    <property type="nucleotide sequence ID" value="NZ_CP048788.1"/>
</dbReference>
<feature type="domain" description="Guanylate cyclase" evidence="2">
    <location>
        <begin position="489"/>
        <end position="639"/>
    </location>
</feature>
<feature type="transmembrane region" description="Helical" evidence="1">
    <location>
        <begin position="429"/>
        <end position="447"/>
    </location>
</feature>
<accession>A0A858SUC2</accession>
<dbReference type="AlphaFoldDB" id="A0A858SUC2"/>
<evidence type="ECO:0000259" key="2">
    <source>
        <dbReference type="PROSITE" id="PS50125"/>
    </source>
</evidence>
<gene>
    <name evidence="3" type="ORF">G3256_10765</name>
</gene>
<dbReference type="KEGG" id="rpon:G3256_10765"/>
<dbReference type="EMBL" id="CP048788">
    <property type="protein sequence ID" value="QJF51607.1"/>
    <property type="molecule type" value="Genomic_DNA"/>
</dbReference>
<sequence length="769" mass="84440">MRRLRPDIIGFSGLQDRAAVQEWFSKWLGWVRVVAFIGLIFGLVIRVGDPQVVATLRNAAFDFYHQSKPREMAPLPVAIIDVDDNSIDEIGQWPWPRTRIAEMVDLATQDGVAAIGFDIVFSEPDRLSPPQIARDNPDMPPALASGLAALPENDAVLADAFARSRVIVGQATVRTQAGNRTEKREMTDRPPALIGPDPAPYLLSFPDILLNLPALEQNASGHGMFATRPDADGVYRRVPLVMLVQGRIRLGLTPELLRVATGGGTYAIRTNDAGIEGVVLARQLIPTAQDGTVWPYLTPSSRSRYVPAADLLNGRMPPGRLSGHLVLVGTSAIGLEDFRATPLGVPMAGVEIHAQVLENIMAKTLLSRPNYTIAVELVITFTLCALVIIFAPGLSGRVLIFSSVLLLGAYVGASYYMFWENRILLDPTFPVLATTTAIMLISTVNYLREERQRQQIRSAFGQYVSPDLVEQLSQNQGQLTLGGESRDLTLLFSDVRGFTAIAEGFRDNPEALTLLMNRFLTILSQAIMDHKGTIDKFMGDAVMAFWNAPLDNPDHAREACHAALRMIADVEAFNARRMSESSAKRGPGKKKHLAAEDVQRINVGIGINTGQCVVGNMGSETRFDYTALGDPVNVASRLEGQSRYYGCPIILGQTTAKEVRGSFAVMELDVIRVVGKEVPENIFGLLGDQQMQNDPAFLRAFGRNGLMLQAYREQNWDAVEEALPRLRAEFRALSIGLEDYIEMYESRVADLRAAPPGPDWDGVYASTRK</sequence>
<name>A0A858SUC2_9RHOB</name>
<keyword evidence="1" id="KW-0472">Membrane</keyword>
<dbReference type="PANTHER" id="PTHR43081:SF1">
    <property type="entry name" value="ADENYLATE CYCLASE, TERMINAL-DIFFERENTIATION SPECIFIC"/>
    <property type="match status" value="1"/>
</dbReference>
<dbReference type="InterPro" id="IPR001054">
    <property type="entry name" value="A/G_cyclase"/>
</dbReference>
<evidence type="ECO:0000313" key="3">
    <source>
        <dbReference type="EMBL" id="QJF51607.1"/>
    </source>
</evidence>
<feature type="transmembrane region" description="Helical" evidence="1">
    <location>
        <begin position="27"/>
        <end position="48"/>
    </location>
</feature>
<dbReference type="Proteomes" id="UP000503308">
    <property type="component" value="Chromosome"/>
</dbReference>
<dbReference type="GO" id="GO:0004016">
    <property type="term" value="F:adenylate cyclase activity"/>
    <property type="evidence" value="ECO:0007669"/>
    <property type="project" value="UniProtKB-ARBA"/>
</dbReference>
<evidence type="ECO:0000256" key="1">
    <source>
        <dbReference type="SAM" id="Phobius"/>
    </source>
</evidence>
<protein>
    <submittedName>
        <fullName evidence="3">Adenylate/guanylate cyclase domain-containing protein</fullName>
    </submittedName>
</protein>
<dbReference type="GO" id="GO:0035556">
    <property type="term" value="P:intracellular signal transduction"/>
    <property type="evidence" value="ECO:0007669"/>
    <property type="project" value="InterPro"/>
</dbReference>
<dbReference type="PROSITE" id="PS50125">
    <property type="entry name" value="GUANYLATE_CYCLASE_2"/>
    <property type="match status" value="1"/>
</dbReference>
<dbReference type="InterPro" id="IPR007890">
    <property type="entry name" value="CHASE2"/>
</dbReference>
<keyword evidence="1" id="KW-0812">Transmembrane</keyword>
<dbReference type="Gene3D" id="3.30.70.1230">
    <property type="entry name" value="Nucleotide cyclase"/>
    <property type="match status" value="1"/>
</dbReference>
<dbReference type="CDD" id="cd07302">
    <property type="entry name" value="CHD"/>
    <property type="match status" value="1"/>
</dbReference>
<dbReference type="Pfam" id="PF05226">
    <property type="entry name" value="CHASE2"/>
    <property type="match status" value="1"/>
</dbReference>
<dbReference type="SUPFAM" id="SSF55073">
    <property type="entry name" value="Nucleotide cyclase"/>
    <property type="match status" value="1"/>
</dbReference>
<keyword evidence="1" id="KW-1133">Transmembrane helix</keyword>
<dbReference type="PANTHER" id="PTHR43081">
    <property type="entry name" value="ADENYLATE CYCLASE, TERMINAL-DIFFERENTIATION SPECIFIC-RELATED"/>
    <property type="match status" value="1"/>
</dbReference>
<feature type="transmembrane region" description="Helical" evidence="1">
    <location>
        <begin position="371"/>
        <end position="391"/>
    </location>
</feature>
<dbReference type="SMART" id="SM00044">
    <property type="entry name" value="CYCc"/>
    <property type="match status" value="1"/>
</dbReference>
<reference evidence="3 4" key="1">
    <citation type="submission" date="2020-02" db="EMBL/GenBank/DDBJ databases">
        <title>Genome sequence of Roseobacter ponti.</title>
        <authorList>
            <person name="Hollensteiner J."/>
            <person name="Schneider D."/>
            <person name="Poehlein A."/>
            <person name="Daniel R."/>
        </authorList>
    </citation>
    <scope>NUCLEOTIDE SEQUENCE [LARGE SCALE GENOMIC DNA]</scope>
    <source>
        <strain evidence="3 4">DSM 106830</strain>
    </source>
</reference>
<feature type="transmembrane region" description="Helical" evidence="1">
    <location>
        <begin position="398"/>
        <end position="417"/>
    </location>
</feature>
<dbReference type="GO" id="GO:0006171">
    <property type="term" value="P:cAMP biosynthetic process"/>
    <property type="evidence" value="ECO:0007669"/>
    <property type="project" value="TreeGrafter"/>
</dbReference>
<organism evidence="3 4">
    <name type="scientific">Roseobacter ponti</name>
    <dbReference type="NCBI Taxonomy" id="1891787"/>
    <lineage>
        <taxon>Bacteria</taxon>
        <taxon>Pseudomonadati</taxon>
        <taxon>Pseudomonadota</taxon>
        <taxon>Alphaproteobacteria</taxon>
        <taxon>Rhodobacterales</taxon>
        <taxon>Roseobacteraceae</taxon>
        <taxon>Roseobacter</taxon>
    </lineage>
</organism>
<dbReference type="InterPro" id="IPR050697">
    <property type="entry name" value="Adenylyl/Guanylyl_Cyclase_3/4"/>
</dbReference>
<dbReference type="SMART" id="SM01080">
    <property type="entry name" value="CHASE2"/>
    <property type="match status" value="1"/>
</dbReference>
<evidence type="ECO:0000313" key="4">
    <source>
        <dbReference type="Proteomes" id="UP000503308"/>
    </source>
</evidence>
<dbReference type="InterPro" id="IPR029787">
    <property type="entry name" value="Nucleotide_cyclase"/>
</dbReference>